<protein>
    <recommendedName>
        <fullName evidence="3">RNA-binding protein</fullName>
    </recommendedName>
</protein>
<evidence type="ECO:0000313" key="2">
    <source>
        <dbReference type="Proteomes" id="UP000031030"/>
    </source>
</evidence>
<evidence type="ECO:0000313" key="1">
    <source>
        <dbReference type="EMBL" id="KHK99845.1"/>
    </source>
</evidence>
<dbReference type="STRING" id="1348253.LK09_00430"/>
<reference evidence="1 2" key="1">
    <citation type="submission" date="2014-11" db="EMBL/GenBank/DDBJ databases">
        <title>Genome sequence of Microbacterium mangrovi MUSC 115(T).</title>
        <authorList>
            <person name="Lee L.-H."/>
        </authorList>
    </citation>
    <scope>NUCLEOTIDE SEQUENCE [LARGE SCALE GENOMIC DNA]</scope>
    <source>
        <strain evidence="1 2">MUSC 115</strain>
    </source>
</reference>
<dbReference type="OrthoDB" id="3253594at2"/>
<dbReference type="RefSeq" id="WP_039394155.1">
    <property type="nucleotide sequence ID" value="NZ_JTDK01000001.1"/>
</dbReference>
<comment type="caution">
    <text evidence="1">The sequence shown here is derived from an EMBL/GenBank/DDBJ whole genome shotgun (WGS) entry which is preliminary data.</text>
</comment>
<proteinExistence type="predicted"/>
<organism evidence="1 2">
    <name type="scientific">Microbacterium mangrovi</name>
    <dbReference type="NCBI Taxonomy" id="1348253"/>
    <lineage>
        <taxon>Bacteria</taxon>
        <taxon>Bacillati</taxon>
        <taxon>Actinomycetota</taxon>
        <taxon>Actinomycetes</taxon>
        <taxon>Micrococcales</taxon>
        <taxon>Microbacteriaceae</taxon>
        <taxon>Microbacterium</taxon>
    </lineage>
</organism>
<gene>
    <name evidence="1" type="ORF">LK09_00430</name>
</gene>
<dbReference type="EMBL" id="JTDK01000001">
    <property type="protein sequence ID" value="KHK99845.1"/>
    <property type="molecule type" value="Genomic_DNA"/>
</dbReference>
<accession>A0A0B2ADT9</accession>
<name>A0A0B2ADT9_9MICO</name>
<evidence type="ECO:0008006" key="3">
    <source>
        <dbReference type="Google" id="ProtNLM"/>
    </source>
</evidence>
<keyword evidence="2" id="KW-1185">Reference proteome</keyword>
<dbReference type="Proteomes" id="UP000031030">
    <property type="component" value="Unassembled WGS sequence"/>
</dbReference>
<sequence>MALRHPEDLAAWQRWQAGRNRLRSVRHALRRPAPPALWLHLRGYAPVVLFALDASTPTAVASLAAPLAHTGDAHVAVLAPQDMSARLPGTWAVARLDPHSAPPVWLGTPHTVVATGHFLPAGAAAYRWAGALGARFLVVQHGLLTPQMAPLPRGAHLLAFSEQDADFWRSGRADVTSEVVGSELLWSAAQRPAADLVDGAPVFLGQLHGAELPRSISGGTAFTFCRGHHAVYRPHPAETDKRSRWAHACWRARGIRFAEPGSLLDEPRPVVSIFSTGVLEAAAAGIPAWVTCVRPPAWLQEFWERYGLRLWGGEPTPAPALPRIEPARAIAERVLSEGGPK</sequence>
<dbReference type="AlphaFoldDB" id="A0A0B2ADT9"/>